<dbReference type="AlphaFoldDB" id="A0AA40ZYP2"/>
<reference evidence="3" key="2">
    <citation type="submission" date="2021-01" db="EMBL/GenBank/DDBJ databases">
        <title>Genome Sequencing of Type Strains.</title>
        <authorList>
            <person name="Lemaire J.F."/>
            <person name="Inderbitzin P."/>
            <person name="Collins S.B."/>
            <person name="Wespe N."/>
            <person name="Knight-Connoni V."/>
        </authorList>
    </citation>
    <scope>NUCLEOTIDE SEQUENCE</scope>
    <source>
        <strain evidence="3">DSM 14562</strain>
    </source>
</reference>
<name>A0AA40ZYP2_9SPHN</name>
<evidence type="ECO:0000313" key="3">
    <source>
        <dbReference type="EMBL" id="MBN3556951.1"/>
    </source>
</evidence>
<dbReference type="EMBL" id="JAFHKU010000090">
    <property type="protein sequence ID" value="MBN3556951.1"/>
    <property type="molecule type" value="Genomic_DNA"/>
</dbReference>
<feature type="region of interest" description="Disordered" evidence="1">
    <location>
        <begin position="1"/>
        <end position="35"/>
    </location>
</feature>
<evidence type="ECO:0000256" key="1">
    <source>
        <dbReference type="SAM" id="MobiDB-lite"/>
    </source>
</evidence>
<sequence>MAQPSRTTTAGGAGRAAAASPRGEQRRHPADDLESVRDRLEALIRRVRHGARSHADFHDQETEAHRIARDLVKPFRGPDARPVNPPLWVSPDGRSAGW</sequence>
<dbReference type="Proteomes" id="UP000704529">
    <property type="component" value="Unassembled WGS sequence"/>
</dbReference>
<keyword evidence="4" id="KW-1185">Reference proteome</keyword>
<feature type="region of interest" description="Disordered" evidence="1">
    <location>
        <begin position="75"/>
        <end position="98"/>
    </location>
</feature>
<feature type="compositionally biased region" description="Basic and acidic residues" evidence="1">
    <location>
        <begin position="23"/>
        <end position="35"/>
    </location>
</feature>
<reference evidence="2 4" key="1">
    <citation type="submission" date="2020-08" db="EMBL/GenBank/DDBJ databases">
        <title>Genomic Encyclopedia of Type Strains, Phase IV (KMG-IV): sequencing the most valuable type-strain genomes for metagenomic binning, comparative biology and taxonomic classification.</title>
        <authorList>
            <person name="Goeker M."/>
        </authorList>
    </citation>
    <scope>NUCLEOTIDE SEQUENCE [LARGE SCALE GENOMIC DNA]</scope>
    <source>
        <strain evidence="2 4">DSM 14562</strain>
    </source>
</reference>
<organism evidence="3 5">
    <name type="scientific">Sphingomonas yabuuchiae</name>
    <dbReference type="NCBI Taxonomy" id="172044"/>
    <lineage>
        <taxon>Bacteria</taxon>
        <taxon>Pseudomonadati</taxon>
        <taxon>Pseudomonadota</taxon>
        <taxon>Alphaproteobacteria</taxon>
        <taxon>Sphingomonadales</taxon>
        <taxon>Sphingomonadaceae</taxon>
        <taxon>Sphingomonas</taxon>
    </lineage>
</organism>
<gene>
    <name evidence="2" type="ORF">GGQ89_003757</name>
    <name evidence="3" type="ORF">JYA60_01720</name>
</gene>
<comment type="caution">
    <text evidence="3">The sequence shown here is derived from an EMBL/GenBank/DDBJ whole genome shotgun (WGS) entry which is preliminary data.</text>
</comment>
<protein>
    <submittedName>
        <fullName evidence="3">Uncharacterized protein</fullName>
    </submittedName>
</protein>
<dbReference type="Proteomes" id="UP000584663">
    <property type="component" value="Unassembled WGS sequence"/>
</dbReference>
<evidence type="ECO:0000313" key="2">
    <source>
        <dbReference type="EMBL" id="MBB4611509.1"/>
    </source>
</evidence>
<dbReference type="RefSeq" id="WP_184106843.1">
    <property type="nucleotide sequence ID" value="NZ_JACHNX010000031.1"/>
</dbReference>
<accession>A0AA40ZYP2</accession>
<feature type="compositionally biased region" description="Low complexity" evidence="1">
    <location>
        <begin position="1"/>
        <end position="19"/>
    </location>
</feature>
<evidence type="ECO:0000313" key="5">
    <source>
        <dbReference type="Proteomes" id="UP000704529"/>
    </source>
</evidence>
<proteinExistence type="predicted"/>
<dbReference type="EMBL" id="JACHNX010000031">
    <property type="protein sequence ID" value="MBB4611509.1"/>
    <property type="molecule type" value="Genomic_DNA"/>
</dbReference>
<evidence type="ECO:0000313" key="4">
    <source>
        <dbReference type="Proteomes" id="UP000584663"/>
    </source>
</evidence>